<dbReference type="InterPro" id="IPR001708">
    <property type="entry name" value="YidC/ALB3/OXA1/COX18"/>
</dbReference>
<evidence type="ECO:0000256" key="5">
    <source>
        <dbReference type="ARBA" id="ARBA00023136"/>
    </source>
</evidence>
<name>A0ABR1Z0B7_9PEZI</name>
<evidence type="ECO:0000256" key="2">
    <source>
        <dbReference type="ARBA" id="ARBA00009877"/>
    </source>
</evidence>
<feature type="transmembrane region" description="Helical" evidence="6">
    <location>
        <begin position="293"/>
        <end position="316"/>
    </location>
</feature>
<comment type="similarity">
    <text evidence="2">Belongs to the OXA1/ALB3/YidC family.</text>
</comment>
<evidence type="ECO:0000256" key="6">
    <source>
        <dbReference type="SAM" id="Phobius"/>
    </source>
</evidence>
<sequence length="356" mass="39253">MVLLRPPPRLNGRSLLTLSSQLRPSLRHDRSPNLIVAIPARNQSFTSAAIYDAACTSGWTLLQAAHGVGLSWGLAIPVAAIIVRLAIIYPLLYAPARRAQLRGADARAHVQAFESITKSLSRKKMMQEGPEASKKYAQTQLRSYNEAIKKRWKFGFLRQMQPFLALPIFLSFAETIRRMTGSHKGIMGLVLSAPEDAAAPLASEAATSKAVETTVAENVSAALNVPDGASWSWIEPSMTTEGMLWFTDLTAADPTLTLPLIVSSATFFAVWRGSKVPDGEEEAKSARILRRSLLSASVIMFPLILKVPAGMLLYWATSTTCAGLTHIWNDYYYPRRTRIKPVKRLMPFKRSQRVGS</sequence>
<evidence type="ECO:0000256" key="1">
    <source>
        <dbReference type="ARBA" id="ARBA00004141"/>
    </source>
</evidence>
<keyword evidence="8" id="KW-1185">Reference proteome</keyword>
<accession>A0ABR1Z0B7</accession>
<organism evidence="7 8">
    <name type="scientific">Phyllosticta capitalensis</name>
    <dbReference type="NCBI Taxonomy" id="121624"/>
    <lineage>
        <taxon>Eukaryota</taxon>
        <taxon>Fungi</taxon>
        <taxon>Dikarya</taxon>
        <taxon>Ascomycota</taxon>
        <taxon>Pezizomycotina</taxon>
        <taxon>Dothideomycetes</taxon>
        <taxon>Dothideomycetes incertae sedis</taxon>
        <taxon>Botryosphaeriales</taxon>
        <taxon>Phyllostictaceae</taxon>
        <taxon>Phyllosticta</taxon>
    </lineage>
</organism>
<comment type="caution">
    <text evidence="7">The sequence shown here is derived from an EMBL/GenBank/DDBJ whole genome shotgun (WGS) entry which is preliminary data.</text>
</comment>
<dbReference type="EMBL" id="JBBWRZ010000002">
    <property type="protein sequence ID" value="KAK8244014.1"/>
    <property type="molecule type" value="Genomic_DNA"/>
</dbReference>
<proteinExistence type="inferred from homology"/>
<feature type="transmembrane region" description="Helical" evidence="6">
    <location>
        <begin position="70"/>
        <end position="92"/>
    </location>
</feature>
<keyword evidence="4 6" id="KW-1133">Transmembrane helix</keyword>
<comment type="subcellular location">
    <subcellularLocation>
        <location evidence="1">Membrane</location>
        <topology evidence="1">Multi-pass membrane protein</topology>
    </subcellularLocation>
</comment>
<evidence type="ECO:0000313" key="8">
    <source>
        <dbReference type="Proteomes" id="UP001492380"/>
    </source>
</evidence>
<dbReference type="PANTHER" id="PTHR12428">
    <property type="entry name" value="OXA1"/>
    <property type="match status" value="1"/>
</dbReference>
<keyword evidence="3 6" id="KW-0812">Transmembrane</keyword>
<evidence type="ECO:0000256" key="3">
    <source>
        <dbReference type="ARBA" id="ARBA00022692"/>
    </source>
</evidence>
<gene>
    <name evidence="7" type="ORF">HDK90DRAFT_142756</name>
</gene>
<evidence type="ECO:0000256" key="4">
    <source>
        <dbReference type="ARBA" id="ARBA00022989"/>
    </source>
</evidence>
<dbReference type="PANTHER" id="PTHR12428:SF65">
    <property type="entry name" value="CYTOCHROME C OXIDASE ASSEMBLY PROTEIN COX18, MITOCHONDRIAL"/>
    <property type="match status" value="1"/>
</dbReference>
<keyword evidence="5 6" id="KW-0472">Membrane</keyword>
<evidence type="ECO:0000313" key="7">
    <source>
        <dbReference type="EMBL" id="KAK8244014.1"/>
    </source>
</evidence>
<reference evidence="7 8" key="1">
    <citation type="submission" date="2024-04" db="EMBL/GenBank/DDBJ databases">
        <title>Phyllosticta paracitricarpa is synonymous to the EU quarantine fungus P. citricarpa based on phylogenomic analyses.</title>
        <authorList>
            <consortium name="Lawrence Berkeley National Laboratory"/>
            <person name="Van Ingen-Buijs V.A."/>
            <person name="Van Westerhoven A.C."/>
            <person name="Haridas S."/>
            <person name="Skiadas P."/>
            <person name="Martin F."/>
            <person name="Groenewald J.Z."/>
            <person name="Crous P.W."/>
            <person name="Seidl M.F."/>
        </authorList>
    </citation>
    <scope>NUCLEOTIDE SEQUENCE [LARGE SCALE GENOMIC DNA]</scope>
    <source>
        <strain evidence="7 8">CBS 123374</strain>
    </source>
</reference>
<protein>
    <submittedName>
        <fullName evidence="7">60Kd inner membrane protein-domain-containing protein</fullName>
    </submittedName>
</protein>
<dbReference type="Proteomes" id="UP001492380">
    <property type="component" value="Unassembled WGS sequence"/>
</dbReference>